<dbReference type="Proteomes" id="UP000015520">
    <property type="component" value="Unassembled WGS sequence"/>
</dbReference>
<dbReference type="SUPFAM" id="SSF53756">
    <property type="entry name" value="UDP-Glycosyltransferase/glycogen phosphorylase"/>
    <property type="match status" value="1"/>
</dbReference>
<dbReference type="Gene3D" id="3.40.50.2000">
    <property type="entry name" value="Glycogen Phosphorylase B"/>
    <property type="match status" value="1"/>
</dbReference>
<organism evidence="1 2">
    <name type="scientific">Sulfurimonas hongkongensis</name>
    <dbReference type="NCBI Taxonomy" id="1172190"/>
    <lineage>
        <taxon>Bacteria</taxon>
        <taxon>Pseudomonadati</taxon>
        <taxon>Campylobacterota</taxon>
        <taxon>Epsilonproteobacteria</taxon>
        <taxon>Campylobacterales</taxon>
        <taxon>Sulfurimonadaceae</taxon>
        <taxon>Sulfurimonas</taxon>
    </lineage>
</organism>
<evidence type="ECO:0000313" key="2">
    <source>
        <dbReference type="Proteomes" id="UP000015520"/>
    </source>
</evidence>
<dbReference type="EMBL" id="AUPZ01000013">
    <property type="protein sequence ID" value="EQB35562.1"/>
    <property type="molecule type" value="Genomic_DNA"/>
</dbReference>
<keyword evidence="1" id="KW-0808">Transferase</keyword>
<dbReference type="RefSeq" id="WP_021288202.1">
    <property type="nucleotide sequence ID" value="NZ_AUPZ01000013.1"/>
</dbReference>
<dbReference type="PATRIC" id="fig|1172190.3.peg.1891"/>
<dbReference type="OrthoDB" id="5317153at2"/>
<dbReference type="GO" id="GO:0016740">
    <property type="term" value="F:transferase activity"/>
    <property type="evidence" value="ECO:0007669"/>
    <property type="project" value="UniProtKB-KW"/>
</dbReference>
<sequence>MKSKKKLLYITDQQEYSEHGTIGPLFNGYLKEYLDVNIVYFTKFKNSFQEKGNDFVVPIQYKKEISCYLDSKGVDLSLYDYVFVRNKPDILKNILANRQKYGYKVGYRLSFPKKEEYYETKKAKNSVTFIDSVKNYFTAQSKKNLLAQCDIFMPTSKDMEDTFYANSGVLSFPLPAGLDPAKIKPHKESSGDERHFIYVGTLDSLRDFEKVLVAFSNLKSKMWHLNISTRDSEFARAVIAKYPTISDKISLLKADTLDELREHIDACDVGIALLPNIPIYSTAIPAKTMDYYTCAIPTLLTDNLKNRTLFCDEDALFCEFKSDEIAKKLNSIIEMSQADIAKMGHAGQEKLLHHKRNYQIMAKELYEKLESL</sequence>
<proteinExistence type="predicted"/>
<comment type="caution">
    <text evidence="1">The sequence shown here is derived from an EMBL/GenBank/DDBJ whole genome shotgun (WGS) entry which is preliminary data.</text>
</comment>
<reference evidence="1 2" key="1">
    <citation type="submission" date="2013-07" db="EMBL/GenBank/DDBJ databases">
        <title>Sulfurimonas hongkongensis AST-10 Genome Sequencing.</title>
        <authorList>
            <person name="Cai L."/>
            <person name="Zhang T."/>
        </authorList>
    </citation>
    <scope>NUCLEOTIDE SEQUENCE [LARGE SCALE GENOMIC DNA]</scope>
    <source>
        <strain evidence="1 2">AST-10</strain>
    </source>
</reference>
<dbReference type="AlphaFoldDB" id="T0JFA5"/>
<evidence type="ECO:0000313" key="1">
    <source>
        <dbReference type="EMBL" id="EQB35562.1"/>
    </source>
</evidence>
<accession>T0JFA5</accession>
<keyword evidence="2" id="KW-1185">Reference proteome</keyword>
<dbReference type="eggNOG" id="COG0438">
    <property type="taxonomic scope" value="Bacteria"/>
</dbReference>
<name>T0JFA5_9BACT</name>
<protein>
    <submittedName>
        <fullName evidence="1">Glycosyltransferase</fullName>
    </submittedName>
</protein>
<dbReference type="STRING" id="1172190.M947_09785"/>
<gene>
    <name evidence="1" type="ORF">M947_09785</name>
</gene>